<dbReference type="GeneID" id="63716275"/>
<gene>
    <name evidence="4" type="ORF">DCS_03632</name>
</gene>
<keyword evidence="2" id="KW-1133">Transmembrane helix</keyword>
<keyword evidence="2" id="KW-0812">Transmembrane</keyword>
<dbReference type="RefSeq" id="XP_040655982.1">
    <property type="nucleotide sequence ID" value="XM_040800949.1"/>
</dbReference>
<dbReference type="InParanoid" id="A0A151GHS4"/>
<feature type="region of interest" description="Disordered" evidence="1">
    <location>
        <begin position="41"/>
        <end position="84"/>
    </location>
</feature>
<evidence type="ECO:0000313" key="5">
    <source>
        <dbReference type="Proteomes" id="UP000076580"/>
    </source>
</evidence>
<feature type="transmembrane region" description="Helical" evidence="2">
    <location>
        <begin position="164"/>
        <end position="182"/>
    </location>
</feature>
<evidence type="ECO:0000256" key="2">
    <source>
        <dbReference type="SAM" id="Phobius"/>
    </source>
</evidence>
<reference evidence="4 5" key="1">
    <citation type="journal article" date="2016" name="Sci. Rep.">
        <title>Insights into Adaptations to a Near-Obligate Nematode Endoparasitic Lifestyle from the Finished Genome of Drechmeria coniospora.</title>
        <authorList>
            <person name="Zhang L."/>
            <person name="Zhou Z."/>
            <person name="Guo Q."/>
            <person name="Fokkens L."/>
            <person name="Miskei M."/>
            <person name="Pocsi I."/>
            <person name="Zhang W."/>
            <person name="Chen M."/>
            <person name="Wang L."/>
            <person name="Sun Y."/>
            <person name="Donzelli B.G."/>
            <person name="Gibson D.M."/>
            <person name="Nelson D.R."/>
            <person name="Luo J.G."/>
            <person name="Rep M."/>
            <person name="Liu H."/>
            <person name="Yang S."/>
            <person name="Wang J."/>
            <person name="Krasnoff S.B."/>
            <person name="Xu Y."/>
            <person name="Molnar I."/>
            <person name="Lin M."/>
        </authorList>
    </citation>
    <scope>NUCLEOTIDE SEQUENCE [LARGE SCALE GENOMIC DNA]</scope>
    <source>
        <strain evidence="4 5">ARSEF 6962</strain>
    </source>
</reference>
<dbReference type="EMBL" id="LAYC01000002">
    <property type="protein sequence ID" value="KYK56630.1"/>
    <property type="molecule type" value="Genomic_DNA"/>
</dbReference>
<feature type="domain" description="DUF7719" evidence="3">
    <location>
        <begin position="165"/>
        <end position="233"/>
    </location>
</feature>
<dbReference type="AlphaFoldDB" id="A0A151GHS4"/>
<comment type="caution">
    <text evidence="4">The sequence shown here is derived from an EMBL/GenBank/DDBJ whole genome shotgun (WGS) entry which is preliminary data.</text>
</comment>
<dbReference type="STRING" id="98403.A0A151GHS4"/>
<sequence>MAKHRKEQTAAGSIKLRQPVRGAPTEKTLLDFAQEQNLFQQADRRQAELRKQRGEEFRQGTENDDDGDDDDDKGKPKDADAATLSPGAERFMEAALWTVSLTMLHFTFDVLVQHQYGIEVIWPSVWTRAAKAWLGFLFIFYVLHPHESNATLVPRLPARFQHRARQSIFFFLSVISGCYLIHISNSYGYLATMKQAPPVACLWLWAVMELDLLPAVLSLAFAVVFLWQRGYGIK</sequence>
<dbReference type="InterPro" id="IPR056136">
    <property type="entry name" value="DUF7719"/>
</dbReference>
<accession>A0A151GHS4</accession>
<dbReference type="PANTHER" id="PTHR37846:SF1">
    <property type="entry name" value="DEACETYLASE-LIKE PROTEIN"/>
    <property type="match status" value="1"/>
</dbReference>
<evidence type="ECO:0000259" key="3">
    <source>
        <dbReference type="Pfam" id="PF24841"/>
    </source>
</evidence>
<feature type="compositionally biased region" description="Basic and acidic residues" evidence="1">
    <location>
        <begin position="42"/>
        <end position="61"/>
    </location>
</feature>
<feature type="compositionally biased region" description="Acidic residues" evidence="1">
    <location>
        <begin position="62"/>
        <end position="71"/>
    </location>
</feature>
<feature type="region of interest" description="Disordered" evidence="1">
    <location>
        <begin position="1"/>
        <end position="28"/>
    </location>
</feature>
<proteinExistence type="predicted"/>
<evidence type="ECO:0000313" key="4">
    <source>
        <dbReference type="EMBL" id="KYK56630.1"/>
    </source>
</evidence>
<keyword evidence="5" id="KW-1185">Reference proteome</keyword>
<dbReference type="Proteomes" id="UP000076580">
    <property type="component" value="Chromosome 02"/>
</dbReference>
<dbReference type="PANTHER" id="PTHR37846">
    <property type="entry name" value="YALI0B21296P"/>
    <property type="match status" value="1"/>
</dbReference>
<keyword evidence="2" id="KW-0472">Membrane</keyword>
<name>A0A151GHS4_DRECN</name>
<feature type="transmembrane region" description="Helical" evidence="2">
    <location>
        <begin position="202"/>
        <end position="227"/>
    </location>
</feature>
<protein>
    <submittedName>
        <fullName evidence="4">Deacetylase-like protein</fullName>
    </submittedName>
</protein>
<organism evidence="4 5">
    <name type="scientific">Drechmeria coniospora</name>
    <name type="common">Nematophagous fungus</name>
    <name type="synonym">Meria coniospora</name>
    <dbReference type="NCBI Taxonomy" id="98403"/>
    <lineage>
        <taxon>Eukaryota</taxon>
        <taxon>Fungi</taxon>
        <taxon>Dikarya</taxon>
        <taxon>Ascomycota</taxon>
        <taxon>Pezizomycotina</taxon>
        <taxon>Sordariomycetes</taxon>
        <taxon>Hypocreomycetidae</taxon>
        <taxon>Hypocreales</taxon>
        <taxon>Ophiocordycipitaceae</taxon>
        <taxon>Drechmeria</taxon>
    </lineage>
</organism>
<dbReference type="Pfam" id="PF24841">
    <property type="entry name" value="DUF7719"/>
    <property type="match status" value="1"/>
</dbReference>
<evidence type="ECO:0000256" key="1">
    <source>
        <dbReference type="SAM" id="MobiDB-lite"/>
    </source>
</evidence>